<evidence type="ECO:0000256" key="1">
    <source>
        <dbReference type="ARBA" id="ARBA00004651"/>
    </source>
</evidence>
<dbReference type="Pfam" id="PF00753">
    <property type="entry name" value="Lactamase_B"/>
    <property type="match status" value="1"/>
</dbReference>
<feature type="transmembrane region" description="Helical" evidence="6">
    <location>
        <begin position="394"/>
        <end position="417"/>
    </location>
</feature>
<feature type="transmembrane region" description="Helical" evidence="6">
    <location>
        <begin position="311"/>
        <end position="328"/>
    </location>
</feature>
<dbReference type="SMART" id="SM00849">
    <property type="entry name" value="Lactamase_B"/>
    <property type="match status" value="1"/>
</dbReference>
<dbReference type="PANTHER" id="PTHR30619">
    <property type="entry name" value="DNA INTERNALIZATION/COMPETENCE PROTEIN COMEC/REC2"/>
    <property type="match status" value="1"/>
</dbReference>
<dbReference type="Pfam" id="PF13567">
    <property type="entry name" value="DUF4131"/>
    <property type="match status" value="1"/>
</dbReference>
<feature type="transmembrane region" description="Helical" evidence="6">
    <location>
        <begin position="230"/>
        <end position="251"/>
    </location>
</feature>
<feature type="transmembrane region" description="Helical" evidence="6">
    <location>
        <begin position="334"/>
        <end position="351"/>
    </location>
</feature>
<keyword evidence="9" id="KW-1185">Reference proteome</keyword>
<evidence type="ECO:0000313" key="8">
    <source>
        <dbReference type="EMBL" id="OAI19656.1"/>
    </source>
</evidence>
<dbReference type="InterPro" id="IPR035681">
    <property type="entry name" value="ComA-like_MBL"/>
</dbReference>
<dbReference type="CDD" id="cd07731">
    <property type="entry name" value="ComA-like_MBL-fold"/>
    <property type="match status" value="1"/>
</dbReference>
<evidence type="ECO:0000259" key="7">
    <source>
        <dbReference type="SMART" id="SM00849"/>
    </source>
</evidence>
<dbReference type="Proteomes" id="UP000077628">
    <property type="component" value="Unassembled WGS sequence"/>
</dbReference>
<gene>
    <name evidence="8" type="ORF">A1355_03915</name>
</gene>
<feature type="transmembrane region" description="Helical" evidence="6">
    <location>
        <begin position="363"/>
        <end position="382"/>
    </location>
</feature>
<dbReference type="InterPro" id="IPR036866">
    <property type="entry name" value="RibonucZ/Hydroxyglut_hydro"/>
</dbReference>
<dbReference type="InterPro" id="IPR004797">
    <property type="entry name" value="Competence_ComEC/Rec2"/>
</dbReference>
<dbReference type="InterPro" id="IPR004477">
    <property type="entry name" value="ComEC_N"/>
</dbReference>
<dbReference type="GO" id="GO:0030420">
    <property type="term" value="P:establishment of competence for transformation"/>
    <property type="evidence" value="ECO:0007669"/>
    <property type="project" value="InterPro"/>
</dbReference>
<dbReference type="GO" id="GO:0005886">
    <property type="term" value="C:plasma membrane"/>
    <property type="evidence" value="ECO:0007669"/>
    <property type="project" value="UniProtKB-SubCell"/>
</dbReference>
<comment type="subcellular location">
    <subcellularLocation>
        <location evidence="1">Cell membrane</location>
        <topology evidence="1">Multi-pass membrane protein</topology>
    </subcellularLocation>
</comment>
<keyword evidence="4 6" id="KW-1133">Transmembrane helix</keyword>
<dbReference type="InterPro" id="IPR025405">
    <property type="entry name" value="DUF4131"/>
</dbReference>
<reference evidence="9" key="1">
    <citation type="submission" date="2016-03" db="EMBL/GenBank/DDBJ databases">
        <authorList>
            <person name="Heylen K."/>
            <person name="De Vos P."/>
            <person name="Vekeman B."/>
        </authorList>
    </citation>
    <scope>NUCLEOTIDE SEQUENCE [LARGE SCALE GENOMIC DNA]</scope>
    <source>
        <strain evidence="9">R-45383</strain>
    </source>
</reference>
<proteinExistence type="predicted"/>
<dbReference type="InterPro" id="IPR001279">
    <property type="entry name" value="Metallo-B-lactamas"/>
</dbReference>
<dbReference type="SUPFAM" id="SSF56281">
    <property type="entry name" value="Metallo-hydrolase/oxidoreductase"/>
    <property type="match status" value="1"/>
</dbReference>
<dbReference type="RefSeq" id="WP_064027816.1">
    <property type="nucleotide sequence ID" value="NZ_LUUK01000155.1"/>
</dbReference>
<evidence type="ECO:0000256" key="5">
    <source>
        <dbReference type="ARBA" id="ARBA00023136"/>
    </source>
</evidence>
<evidence type="ECO:0000256" key="4">
    <source>
        <dbReference type="ARBA" id="ARBA00022989"/>
    </source>
</evidence>
<evidence type="ECO:0000256" key="6">
    <source>
        <dbReference type="SAM" id="Phobius"/>
    </source>
</evidence>
<dbReference type="STRING" id="702114.A1355_03915"/>
<dbReference type="PANTHER" id="PTHR30619:SF1">
    <property type="entry name" value="RECOMBINATION PROTEIN 2"/>
    <property type="match status" value="1"/>
</dbReference>
<dbReference type="EMBL" id="LUUK01000155">
    <property type="protein sequence ID" value="OAI19656.1"/>
    <property type="molecule type" value="Genomic_DNA"/>
</dbReference>
<dbReference type="Gene3D" id="3.60.15.10">
    <property type="entry name" value="Ribonuclease Z/Hydroxyacylglutathione hydrolase-like"/>
    <property type="match status" value="1"/>
</dbReference>
<sequence>MAVAVLAALAGIVWVQQWQRLPQGWEWPALTALLLLCACRRQIGLAALLAGALWAAGFGAWRLAQQLPDELQNQAVDVEGYIAGMPKHMDNRIGFDFAVTRPAGDFPSKLRLNWYRTTADVAAGQSWRLTVKLRQPHGRLNPGGFDYEAWLFANRIGATGYVRDEQAPSRLADDGRVGAVLARARQSISARLDQALPGGSNLGLIKALTIGSQDGISQAQWQVFRKTGTVHLIVISGSHISLVAGLVFLVVRRAWAWTGNPRWSPQRLAALTAWLAAAFYAGLAGYSVPTLRAVVMLAVAFAALSWQRHVGAWRILLLALLAVLIVDPLAVQAVGFWLSFAAVGLLIYVSAGRLGRPGYWREAALAQWATAAGLAPLLILFFQQVSLISPLANWLAVPAIGIVVVPLALAAVALLFVWPMFAQFLLQLADWILQSLWWTLQALAELPLSNATLPEPAWPALLAAGIGSVLLLAPRGFPGRYLGAWLLLPVLVADVARPPPGEVRLALLDVGQGLAAVVETAEHRLLFDTGARYSEDSDMGDSVILPYLRSRGIRRLDGLIVSHDDIDHSGGAESVLAEVAADQVFSSVPAWAERLEGRYCRAGQTWNWDGVEFRMLAPSDPRLPGDNDNSCVLQVRTASASLLLTADIEQAGERRLVELYGDQLANTFLVAPHHGSKTSSTLTFLEQVAPAWVLIPAGYSNRFGFPHPQVLERYRRMGANWANTAEQGAIIVDTAEIPVAIHGERCRHRRYWMADDACPAAEAGR</sequence>
<dbReference type="Pfam" id="PF03772">
    <property type="entry name" value="Competence"/>
    <property type="match status" value="1"/>
</dbReference>
<feature type="transmembrane region" description="Helical" evidence="6">
    <location>
        <begin position="271"/>
        <end position="304"/>
    </location>
</feature>
<keyword evidence="2" id="KW-1003">Cell membrane</keyword>
<organism evidence="8 9">
    <name type="scientific">Methylomonas koyamae</name>
    <dbReference type="NCBI Taxonomy" id="702114"/>
    <lineage>
        <taxon>Bacteria</taxon>
        <taxon>Pseudomonadati</taxon>
        <taxon>Pseudomonadota</taxon>
        <taxon>Gammaproteobacteria</taxon>
        <taxon>Methylococcales</taxon>
        <taxon>Methylococcaceae</taxon>
        <taxon>Methylomonas</taxon>
    </lineage>
</organism>
<feature type="domain" description="Metallo-beta-lactamase" evidence="7">
    <location>
        <begin position="512"/>
        <end position="699"/>
    </location>
</feature>
<evidence type="ECO:0000256" key="3">
    <source>
        <dbReference type="ARBA" id="ARBA00022692"/>
    </source>
</evidence>
<evidence type="ECO:0000256" key="2">
    <source>
        <dbReference type="ARBA" id="ARBA00022475"/>
    </source>
</evidence>
<dbReference type="InterPro" id="IPR052159">
    <property type="entry name" value="Competence_DNA_uptake"/>
</dbReference>
<name>A0A177NNM8_9GAMM</name>
<accession>A0A177NNM8</accession>
<evidence type="ECO:0000313" key="9">
    <source>
        <dbReference type="Proteomes" id="UP000077628"/>
    </source>
</evidence>
<keyword evidence="5 6" id="KW-0472">Membrane</keyword>
<dbReference type="AlphaFoldDB" id="A0A177NNM8"/>
<keyword evidence="3 6" id="KW-0812">Transmembrane</keyword>
<dbReference type="NCBIfam" id="TIGR00360">
    <property type="entry name" value="ComEC_N-term"/>
    <property type="match status" value="1"/>
</dbReference>
<dbReference type="OrthoDB" id="9761531at2"/>
<dbReference type="NCBIfam" id="TIGR00361">
    <property type="entry name" value="ComEC_Rec2"/>
    <property type="match status" value="1"/>
</dbReference>
<comment type="caution">
    <text evidence="8">The sequence shown here is derived from an EMBL/GenBank/DDBJ whole genome shotgun (WGS) entry which is preliminary data.</text>
</comment>
<protein>
    <submittedName>
        <fullName evidence="8">Competence protein ComEC</fullName>
    </submittedName>
</protein>